<keyword evidence="5" id="KW-0819">tRNA processing</keyword>
<evidence type="ECO:0000256" key="6">
    <source>
        <dbReference type="SAM" id="MobiDB-lite"/>
    </source>
</evidence>
<dbReference type="SUPFAM" id="SSF69322">
    <property type="entry name" value="Tricorn protease domain 2"/>
    <property type="match status" value="1"/>
</dbReference>
<dbReference type="Pfam" id="PF23936">
    <property type="entry name" value="HB_ELP1"/>
    <property type="match status" value="1"/>
</dbReference>
<dbReference type="Pfam" id="PF23878">
    <property type="entry name" value="TPR_ELP1"/>
    <property type="match status" value="1"/>
</dbReference>
<dbReference type="OrthoDB" id="40048at2759"/>
<feature type="domain" description="ELP1 three-helical bundle" evidence="11">
    <location>
        <begin position="1259"/>
        <end position="1443"/>
    </location>
</feature>
<feature type="domain" description="ELP1 TPR" evidence="9">
    <location>
        <begin position="995"/>
        <end position="1167"/>
    </location>
</feature>
<evidence type="ECO:0000259" key="9">
    <source>
        <dbReference type="Pfam" id="PF23878"/>
    </source>
</evidence>
<feature type="domain" description="ELP1 N-terminal second beta-propeller" evidence="8">
    <location>
        <begin position="457"/>
        <end position="784"/>
    </location>
</feature>
<accession>A0A4P9X667</accession>
<evidence type="ECO:0008006" key="14">
    <source>
        <dbReference type="Google" id="ProtNLM"/>
    </source>
</evidence>
<feature type="domain" description="ELP1 first N-terminal beta-propeller" evidence="7">
    <location>
        <begin position="94"/>
        <end position="377"/>
    </location>
</feature>
<evidence type="ECO:0000313" key="13">
    <source>
        <dbReference type="Proteomes" id="UP000274922"/>
    </source>
</evidence>
<dbReference type="Proteomes" id="UP000274922">
    <property type="component" value="Unassembled WGS sequence"/>
</dbReference>
<dbReference type="PANTHER" id="PTHR12747">
    <property type="entry name" value="ELONGATOR COMPLEX PROTEIN 1"/>
    <property type="match status" value="1"/>
</dbReference>
<feature type="compositionally biased region" description="Basic residues" evidence="6">
    <location>
        <begin position="1357"/>
        <end position="1377"/>
    </location>
</feature>
<dbReference type="GO" id="GO:0002926">
    <property type="term" value="P:tRNA wobble base 5-methoxycarbonylmethyl-2-thiouridinylation"/>
    <property type="evidence" value="ECO:0007669"/>
    <property type="project" value="TreeGrafter"/>
</dbReference>
<keyword evidence="13" id="KW-1185">Reference proteome</keyword>
<comment type="pathway">
    <text evidence="2">tRNA modification; 5-methoxycarbonylmethyl-2-thiouridine-tRNA biosynthesis.</text>
</comment>
<dbReference type="PANTHER" id="PTHR12747:SF0">
    <property type="entry name" value="ELONGATOR COMPLEX PROTEIN 1"/>
    <property type="match status" value="1"/>
</dbReference>
<evidence type="ECO:0000313" key="12">
    <source>
        <dbReference type="EMBL" id="RKP00655.1"/>
    </source>
</evidence>
<sequence length="1527" mass="164509">MESLVALTATPTVVASHGVNPLREPGMPAALAPLCIGGDHADMVYTTAIHADLGYQEIIAFQPSRAAPRQLAQFPLAAAEHDANGESPLLVGVVRHLSWMPELDGLIVMLRDGAIYTLPDAAADAPRAEASLLGHVPEGILAATWSPDGDVLALVSGTFQLLLMTLEFDVVKEMPLETTALGEDQPVVLGWGKKETQFHGQAGKAEAARQHVVVPERDAHDVGAPVLTWRSDGRYLAVSYNTEGGRGPRRVQIYDREGTYRCAGEPMTCLGQTLAWRPPGAGTMMAATQTLPHRQEVIFIELNGLRHGEFTIRQPTLPVGTALGDSKPRTLFWNVTGQILGLWLEHSKAGTHTVQLWASRNYYWYLHQVIDVPGRLQQALFDPTHPMRLHTVHEAKDGAIVHTARDFAMTMLVSRQMPHLAAMNAGEATGAEATDAGAADAAVDAKTAPDAPAWAAVVDGASVKLTPFRYSNVPPPMAAATYTLGADAEAVQHVSARADGAHAAVLTTRGRVHLVATPPLARPCVPTLLGVVALAPAVTWRQVSWPSASVLVVLGTDADGADIVHVMGLAASASVSPPAVTHTATLRFDRPPAALTALQDEPACGCLVLHDAAGHLYTVTTAALVHAVADSADGTTPPASAVPMAKHFETLPAGCEVFRLARMPALDDAVTASNPLGNCIGIGLTRSRQLYVNGTLMSAQCTSIALHPQFLLFTSTQHLLHFVPIDRLLTAAAYTDDAEKPAGGPAEQQLTGPARHALTTSTSAAAHTLGDDKWRRVERGARLVAVVPELASVVLQMPRGNLETIYPRPLVVNAVKRQIQQRDYRAAFMNCRRHRVDTNLLYMEDPQQFMAMLPEVIRQLGQVDLLNLLISNLCRSKSIAEINPVSNAIIDALQSSAEPAKYTQSVLTAMVGQRPPALERALHAIQSIKTSQSAAFAEGALAYLMFLVDPEELYHEALGLYDYDLVLMVAQQTQKDPREYLAFLKELAAKPPALQRFAIDTHLKRYVKALGHLVHHMKTQLEPTDVDAWAAAWPQLREYVTRHRLHREAIRHFVDDAEVLRSLYALFAVHLVETNRSAEAGEFYRLAELDAEAAQQFAEAMDWQAAMVAAMAAHAPRPPRPEPVKCPPLVDRPPPDLHALAETLRSRLDNAQRYDELAQLILDQPRTMRCVARLQHSTAMSTTTTSTPTFTPTTTTVATNTVTDAATAGAGTTWGPGDEGPAPVDVLPRRTIDDAVIALLNAQQWVAAERIALLHHQPDVIATLIRPEVASTAQRHLDRLTAATAQTTNYADRLVELRRKAAEREVQLAAATAAGGDLEAVDVFSDTASMMTGASRGTSLRTGTTGASTWRTGSSMHSRKSHMSARQRRRDARKRHSDRPGGVYEEEFLLMSLFQLAAQHADAAWRQELVALGPPLVRYGYMATGDALAAAWAAWTTALQSALDRCLPPPPAPPAPGVHGAEEAPASAAGHVVPPAIAAKAWTAHAMSYAASVQPGQSRLDRHEANPVLGAPAPRLADAAFMFVLFQ</sequence>
<proteinExistence type="inferred from homology"/>
<dbReference type="STRING" id="1555241.A0A4P9X667"/>
<comment type="similarity">
    <text evidence="3">Belongs to the ELP1/IKA1 family.</text>
</comment>
<dbReference type="GO" id="GO:0005829">
    <property type="term" value="C:cytosol"/>
    <property type="evidence" value="ECO:0007669"/>
    <property type="project" value="TreeGrafter"/>
</dbReference>
<evidence type="ECO:0000256" key="2">
    <source>
        <dbReference type="ARBA" id="ARBA00005043"/>
    </source>
</evidence>
<evidence type="ECO:0000259" key="7">
    <source>
        <dbReference type="Pfam" id="PF04762"/>
    </source>
</evidence>
<evidence type="ECO:0000256" key="5">
    <source>
        <dbReference type="ARBA" id="ARBA00022694"/>
    </source>
</evidence>
<dbReference type="GO" id="GO:0033588">
    <property type="term" value="C:elongator holoenzyme complex"/>
    <property type="evidence" value="ECO:0007669"/>
    <property type="project" value="InterPro"/>
</dbReference>
<evidence type="ECO:0000256" key="1">
    <source>
        <dbReference type="ARBA" id="ARBA00004496"/>
    </source>
</evidence>
<evidence type="ECO:0000259" key="11">
    <source>
        <dbReference type="Pfam" id="PF23936"/>
    </source>
</evidence>
<dbReference type="InterPro" id="IPR056167">
    <property type="entry name" value="A-sol_ELP1"/>
</dbReference>
<dbReference type="InterPro" id="IPR006849">
    <property type="entry name" value="Elp1"/>
</dbReference>
<organism evidence="12 13">
    <name type="scientific">Caulochytrium protostelioides</name>
    <dbReference type="NCBI Taxonomy" id="1555241"/>
    <lineage>
        <taxon>Eukaryota</taxon>
        <taxon>Fungi</taxon>
        <taxon>Fungi incertae sedis</taxon>
        <taxon>Chytridiomycota</taxon>
        <taxon>Chytridiomycota incertae sedis</taxon>
        <taxon>Chytridiomycetes</taxon>
        <taxon>Caulochytriales</taxon>
        <taxon>Caulochytriaceae</taxon>
        <taxon>Caulochytrium</taxon>
    </lineage>
</organism>
<dbReference type="Pfam" id="PF23925">
    <property type="entry name" value="A-sol_ELP1"/>
    <property type="match status" value="1"/>
</dbReference>
<evidence type="ECO:0000256" key="4">
    <source>
        <dbReference type="ARBA" id="ARBA00022490"/>
    </source>
</evidence>
<dbReference type="EMBL" id="ML014205">
    <property type="protein sequence ID" value="RKP00655.1"/>
    <property type="molecule type" value="Genomic_DNA"/>
</dbReference>
<feature type="compositionally biased region" description="Low complexity" evidence="6">
    <location>
        <begin position="1334"/>
        <end position="1349"/>
    </location>
</feature>
<feature type="region of interest" description="Disordered" evidence="6">
    <location>
        <begin position="1334"/>
        <end position="1379"/>
    </location>
</feature>
<dbReference type="UniPathway" id="UPA00988"/>
<keyword evidence="4" id="KW-0963">Cytoplasm</keyword>
<dbReference type="InterPro" id="IPR056165">
    <property type="entry name" value="Beta-prop_ELP1_2nd"/>
</dbReference>
<reference evidence="13" key="1">
    <citation type="journal article" date="2018" name="Nat. Microbiol.">
        <title>Leveraging single-cell genomics to expand the fungal tree of life.</title>
        <authorList>
            <person name="Ahrendt S.R."/>
            <person name="Quandt C.A."/>
            <person name="Ciobanu D."/>
            <person name="Clum A."/>
            <person name="Salamov A."/>
            <person name="Andreopoulos B."/>
            <person name="Cheng J.F."/>
            <person name="Woyke T."/>
            <person name="Pelin A."/>
            <person name="Henrissat B."/>
            <person name="Reynolds N.K."/>
            <person name="Benny G.L."/>
            <person name="Smith M.E."/>
            <person name="James T.Y."/>
            <person name="Grigoriev I.V."/>
        </authorList>
    </citation>
    <scope>NUCLEOTIDE SEQUENCE [LARGE SCALE GENOMIC DNA]</scope>
    <source>
        <strain evidence="13">ATCC 52028</strain>
    </source>
</reference>
<dbReference type="Pfam" id="PF04762">
    <property type="entry name" value="Beta-prop_ELP1_1st"/>
    <property type="match status" value="1"/>
</dbReference>
<evidence type="ECO:0000259" key="8">
    <source>
        <dbReference type="Pfam" id="PF23797"/>
    </source>
</evidence>
<evidence type="ECO:0000256" key="3">
    <source>
        <dbReference type="ARBA" id="ARBA00006086"/>
    </source>
</evidence>
<dbReference type="InterPro" id="IPR056166">
    <property type="entry name" value="TPR_ELP1"/>
</dbReference>
<dbReference type="InterPro" id="IPR056164">
    <property type="entry name" value="Beta-prop_ELP1_1st"/>
</dbReference>
<dbReference type="GO" id="GO:0000049">
    <property type="term" value="F:tRNA binding"/>
    <property type="evidence" value="ECO:0007669"/>
    <property type="project" value="TreeGrafter"/>
</dbReference>
<comment type="subcellular location">
    <subcellularLocation>
        <location evidence="1">Cytoplasm</location>
    </subcellularLocation>
</comment>
<protein>
    <recommendedName>
        <fullName evidence="14">Elongator complex protein 1</fullName>
    </recommendedName>
</protein>
<gene>
    <name evidence="12" type="ORF">CXG81DRAFT_26643</name>
</gene>
<evidence type="ECO:0000259" key="10">
    <source>
        <dbReference type="Pfam" id="PF23925"/>
    </source>
</evidence>
<name>A0A4P9X667_9FUNG</name>
<feature type="domain" description="ELP1 alpha-solenoid" evidence="10">
    <location>
        <begin position="808"/>
        <end position="987"/>
    </location>
</feature>
<dbReference type="InterPro" id="IPR056169">
    <property type="entry name" value="HB_ELP1"/>
</dbReference>
<dbReference type="Pfam" id="PF23797">
    <property type="entry name" value="Beta-prop_ELP1_2nd"/>
    <property type="match status" value="1"/>
</dbReference>